<reference evidence="1 2" key="1">
    <citation type="submission" date="2016-06" db="EMBL/GenBank/DDBJ databases">
        <title>Respiratory ammonification of nitrate coupled to the oxidation of elemental sulfur in deep-sea autotrophic thermophilic bacteria.</title>
        <authorList>
            <person name="Slobodkina G.B."/>
            <person name="Mardanov A.V."/>
            <person name="Ravin N.V."/>
            <person name="Frolova A.A."/>
            <person name="Viryasiv M.B."/>
            <person name="Chernyh N.A."/>
            <person name="Bonch-Osmolovskaya E.A."/>
            <person name="Slobodkin A.I."/>
        </authorList>
    </citation>
    <scope>NUCLEOTIDE SEQUENCE [LARGE SCALE GENOMIC DNA]</scope>
    <source>
        <strain evidence="1 2">S69</strain>
    </source>
</reference>
<sequence>MALRCKGCSKTYSISEYADKLDERTERMLGFVRSDRV</sequence>
<evidence type="ECO:0000313" key="2">
    <source>
        <dbReference type="Proteomes" id="UP000093080"/>
    </source>
</evidence>
<evidence type="ECO:0000313" key="1">
    <source>
        <dbReference type="EMBL" id="OCC16214.1"/>
    </source>
</evidence>
<comment type="caution">
    <text evidence="1">The sequence shown here is derived from an EMBL/GenBank/DDBJ whole genome shotgun (WGS) entry which is preliminary data.</text>
</comment>
<dbReference type="Proteomes" id="UP000093080">
    <property type="component" value="Unassembled WGS sequence"/>
</dbReference>
<accession>A0A1B9F8N4</accession>
<protein>
    <submittedName>
        <fullName evidence="1">Uncharacterized protein</fullName>
    </submittedName>
</protein>
<gene>
    <name evidence="1" type="ORF">DBT_0031</name>
</gene>
<name>A0A1B9F8N4_9BACT</name>
<proteinExistence type="predicted"/>
<dbReference type="STRING" id="1156395.DBT_0031"/>
<dbReference type="NCBIfam" id="NF041197">
    <property type="entry name" value="CxxC_Se_CxxC"/>
    <property type="match status" value="1"/>
</dbReference>
<dbReference type="RefSeq" id="WP_425248290.1">
    <property type="nucleotide sequence ID" value="NZ_MAGO01000001.1"/>
</dbReference>
<dbReference type="EMBL" id="MAGO01000001">
    <property type="protein sequence ID" value="OCC16214.1"/>
    <property type="molecule type" value="Genomic_DNA"/>
</dbReference>
<organism evidence="1 2">
    <name type="scientific">Dissulfuribacter thermophilus</name>
    <dbReference type="NCBI Taxonomy" id="1156395"/>
    <lineage>
        <taxon>Bacteria</taxon>
        <taxon>Pseudomonadati</taxon>
        <taxon>Thermodesulfobacteriota</taxon>
        <taxon>Dissulfuribacteria</taxon>
        <taxon>Dissulfuribacterales</taxon>
        <taxon>Dissulfuribacteraceae</taxon>
        <taxon>Dissulfuribacter</taxon>
    </lineage>
</organism>
<dbReference type="AlphaFoldDB" id="A0A1B9F8N4"/>
<keyword evidence="2" id="KW-1185">Reference proteome</keyword>